<protein>
    <recommendedName>
        <fullName evidence="1">Resolvase/invertase-type recombinase catalytic domain-containing protein</fullName>
    </recommendedName>
</protein>
<dbReference type="InterPro" id="IPR009061">
    <property type="entry name" value="DNA-bd_dom_put_sf"/>
</dbReference>
<reference evidence="2" key="1">
    <citation type="submission" date="2020-05" db="EMBL/GenBank/DDBJ databases">
        <title>Phylogenomic resolution of chytrid fungi.</title>
        <authorList>
            <person name="Stajich J.E."/>
            <person name="Amses K."/>
            <person name="Simmons R."/>
            <person name="Seto K."/>
            <person name="Myers J."/>
            <person name="Bonds A."/>
            <person name="Quandt C.A."/>
            <person name="Barry K."/>
            <person name="Liu P."/>
            <person name="Grigoriev I."/>
            <person name="Longcore J.E."/>
            <person name="James T.Y."/>
        </authorList>
    </citation>
    <scope>NUCLEOTIDE SEQUENCE</scope>
    <source>
        <strain evidence="2">JEL0476</strain>
    </source>
</reference>
<dbReference type="InterPro" id="IPR006119">
    <property type="entry name" value="Resolv_N"/>
</dbReference>
<dbReference type="Gene3D" id="1.10.1660.10">
    <property type="match status" value="1"/>
</dbReference>
<feature type="domain" description="Resolvase/invertase-type recombinase catalytic" evidence="1">
    <location>
        <begin position="85"/>
        <end position="108"/>
    </location>
</feature>
<organism evidence="2 3">
    <name type="scientific">Clydaea vesicula</name>
    <dbReference type="NCBI Taxonomy" id="447962"/>
    <lineage>
        <taxon>Eukaryota</taxon>
        <taxon>Fungi</taxon>
        <taxon>Fungi incertae sedis</taxon>
        <taxon>Chytridiomycota</taxon>
        <taxon>Chytridiomycota incertae sedis</taxon>
        <taxon>Chytridiomycetes</taxon>
        <taxon>Lobulomycetales</taxon>
        <taxon>Lobulomycetaceae</taxon>
        <taxon>Clydaea</taxon>
    </lineage>
</organism>
<dbReference type="PROSITE" id="PS51736">
    <property type="entry name" value="RECOMBINASES_3"/>
    <property type="match status" value="1"/>
</dbReference>
<comment type="caution">
    <text evidence="2">The sequence shown here is derived from an EMBL/GenBank/DDBJ whole genome shotgun (WGS) entry which is preliminary data.</text>
</comment>
<dbReference type="GO" id="GO:0003677">
    <property type="term" value="F:DNA binding"/>
    <property type="evidence" value="ECO:0007669"/>
    <property type="project" value="InterPro"/>
</dbReference>
<dbReference type="AlphaFoldDB" id="A0AAD5U3R5"/>
<name>A0AAD5U3R5_9FUNG</name>
<dbReference type="EMBL" id="JADGJW010000273">
    <property type="protein sequence ID" value="KAJ3220796.1"/>
    <property type="molecule type" value="Genomic_DNA"/>
</dbReference>
<dbReference type="SUPFAM" id="SSF46955">
    <property type="entry name" value="Putative DNA-binding domain"/>
    <property type="match status" value="1"/>
</dbReference>
<evidence type="ECO:0000259" key="1">
    <source>
        <dbReference type="PROSITE" id="PS51736"/>
    </source>
</evidence>
<proteinExistence type="predicted"/>
<gene>
    <name evidence="2" type="ORF">HK099_004016</name>
</gene>
<dbReference type="GO" id="GO:0000150">
    <property type="term" value="F:DNA strand exchange activity"/>
    <property type="evidence" value="ECO:0007669"/>
    <property type="project" value="InterPro"/>
</dbReference>
<evidence type="ECO:0000313" key="3">
    <source>
        <dbReference type="Proteomes" id="UP001211065"/>
    </source>
</evidence>
<evidence type="ECO:0000313" key="2">
    <source>
        <dbReference type="EMBL" id="KAJ3220796.1"/>
    </source>
</evidence>
<accession>A0AAD5U3R5</accession>
<dbReference type="Proteomes" id="UP001211065">
    <property type="component" value="Unassembled WGS sequence"/>
</dbReference>
<keyword evidence="3" id="KW-1185">Reference proteome</keyword>
<sequence>MNEEEKSKNKSKNKYISIGRAASISGLCQQTLRKLADTNKIANYKTPSGYRRYDVNSIMEMCTAFLFTESDVVRKSSKISRIERTNFIYTRVSSKKQLDDLSRQRTIL</sequence>
<feature type="non-terminal residue" evidence="2">
    <location>
        <position position="108"/>
    </location>
</feature>